<dbReference type="Pfam" id="PF03253">
    <property type="entry name" value="UT"/>
    <property type="match status" value="1"/>
</dbReference>
<feature type="transmembrane region" description="Helical" evidence="8">
    <location>
        <begin position="255"/>
        <end position="272"/>
    </location>
</feature>
<dbReference type="AlphaFoldDB" id="A0A3G8XV39"/>
<protein>
    <submittedName>
        <fullName evidence="9">Urea transporter</fullName>
    </submittedName>
</protein>
<keyword evidence="10" id="KW-1185">Reference proteome</keyword>
<dbReference type="PIRSF" id="PIRSF016502">
    <property type="entry name" value="Urea_transporter"/>
    <property type="match status" value="1"/>
</dbReference>
<evidence type="ECO:0000256" key="6">
    <source>
        <dbReference type="ARBA" id="ARBA00023136"/>
    </source>
</evidence>
<feature type="site" description="Important for channel permeability" evidence="7">
    <location>
        <position position="259"/>
    </location>
</feature>
<evidence type="ECO:0000313" key="9">
    <source>
        <dbReference type="EMBL" id="AZI32561.1"/>
    </source>
</evidence>
<feature type="transmembrane region" description="Helical" evidence="8">
    <location>
        <begin position="208"/>
        <end position="226"/>
    </location>
</feature>
<dbReference type="GO" id="GO:0005886">
    <property type="term" value="C:plasma membrane"/>
    <property type="evidence" value="ECO:0007669"/>
    <property type="project" value="UniProtKB-SubCell"/>
</dbReference>
<feature type="transmembrane region" description="Helical" evidence="8">
    <location>
        <begin position="113"/>
        <end position="132"/>
    </location>
</feature>
<keyword evidence="3" id="KW-1003">Cell membrane</keyword>
<evidence type="ECO:0000256" key="4">
    <source>
        <dbReference type="ARBA" id="ARBA00022692"/>
    </source>
</evidence>
<dbReference type="KEGG" id="ccas:EIB73_04875"/>
<feature type="transmembrane region" description="Helical" evidence="8">
    <location>
        <begin position="233"/>
        <end position="249"/>
    </location>
</feature>
<dbReference type="Gene3D" id="1.10.3430.10">
    <property type="entry name" value="Ammonium transporter AmtB like domains"/>
    <property type="match status" value="1"/>
</dbReference>
<keyword evidence="4 8" id="KW-0812">Transmembrane</keyword>
<accession>A0A3G8XV39</accession>
<dbReference type="EMBL" id="CP034159">
    <property type="protein sequence ID" value="AZI32561.1"/>
    <property type="molecule type" value="Genomic_DNA"/>
</dbReference>
<evidence type="ECO:0000256" key="1">
    <source>
        <dbReference type="ARBA" id="ARBA00004651"/>
    </source>
</evidence>
<evidence type="ECO:0000256" key="7">
    <source>
        <dbReference type="PIRSR" id="PIRSR016502-1"/>
    </source>
</evidence>
<dbReference type="OrthoDB" id="279428at2"/>
<reference evidence="10" key="1">
    <citation type="submission" date="2018-11" db="EMBL/GenBank/DDBJ databases">
        <title>Proposal to divide the Flavobacteriaceae and reorganize its genera based on Amino Acid Identity values calculated from whole genome sequences.</title>
        <authorList>
            <person name="Nicholson A.C."/>
            <person name="Gulvik C.A."/>
            <person name="Whitney A.M."/>
            <person name="Humrighouse B.W."/>
            <person name="Bell M."/>
            <person name="Holmes B."/>
            <person name="Steigerwalt A.G."/>
            <person name="Villarma A."/>
            <person name="Sheth M."/>
            <person name="Batra D."/>
            <person name="Pryor J."/>
            <person name="Bernardet J.-F."/>
            <person name="Hugo C."/>
            <person name="Kampfer P."/>
            <person name="Newman J.D."/>
            <person name="McQuiston J.R."/>
        </authorList>
    </citation>
    <scope>NUCLEOTIDE SEQUENCE [LARGE SCALE GENOMIC DNA]</scope>
    <source>
        <strain evidence="10">G0081</strain>
    </source>
</reference>
<dbReference type="GO" id="GO:0015204">
    <property type="term" value="F:urea transmembrane transporter activity"/>
    <property type="evidence" value="ECO:0007669"/>
    <property type="project" value="InterPro"/>
</dbReference>
<gene>
    <name evidence="9" type="ORF">EIB73_04875</name>
</gene>
<evidence type="ECO:0000256" key="5">
    <source>
        <dbReference type="ARBA" id="ARBA00022989"/>
    </source>
</evidence>
<dbReference type="InterPro" id="IPR029020">
    <property type="entry name" value="Ammonium/urea_transptr"/>
</dbReference>
<proteinExistence type="inferred from homology"/>
<comment type="similarity">
    <text evidence="2">Belongs to the urea transporter family.</text>
</comment>
<name>A0A3G8XV39_9FLAO</name>
<dbReference type="PANTHER" id="PTHR10464">
    <property type="entry name" value="UREA TRANSPORTER"/>
    <property type="match status" value="1"/>
</dbReference>
<keyword evidence="6 8" id="KW-0472">Membrane</keyword>
<evidence type="ECO:0000256" key="8">
    <source>
        <dbReference type="SAM" id="Phobius"/>
    </source>
</evidence>
<feature type="transmembrane region" description="Helical" evidence="8">
    <location>
        <begin position="161"/>
        <end position="179"/>
    </location>
</feature>
<organism evidence="9 10">
    <name type="scientific">Kaistella carnis</name>
    <dbReference type="NCBI Taxonomy" id="1241979"/>
    <lineage>
        <taxon>Bacteria</taxon>
        <taxon>Pseudomonadati</taxon>
        <taxon>Bacteroidota</taxon>
        <taxon>Flavobacteriia</taxon>
        <taxon>Flavobacteriales</taxon>
        <taxon>Weeksellaceae</taxon>
        <taxon>Chryseobacterium group</taxon>
        <taxon>Kaistella</taxon>
    </lineage>
</organism>
<keyword evidence="5 8" id="KW-1133">Transmembrane helix</keyword>
<dbReference type="InterPro" id="IPR004937">
    <property type="entry name" value="Urea_transporter"/>
</dbReference>
<feature type="transmembrane region" description="Helical" evidence="8">
    <location>
        <begin position="184"/>
        <end position="202"/>
    </location>
</feature>
<comment type="subcellular location">
    <subcellularLocation>
        <location evidence="1">Cell membrane</location>
        <topology evidence="1">Multi-pass membrane protein</topology>
    </subcellularLocation>
</comment>
<evidence type="ECO:0000256" key="3">
    <source>
        <dbReference type="ARBA" id="ARBA00022475"/>
    </source>
</evidence>
<dbReference type="Proteomes" id="UP000270185">
    <property type="component" value="Chromosome"/>
</dbReference>
<dbReference type="RefSeq" id="WP_125023179.1">
    <property type="nucleotide sequence ID" value="NZ_CP034159.1"/>
</dbReference>
<evidence type="ECO:0000256" key="2">
    <source>
        <dbReference type="ARBA" id="ARBA00005914"/>
    </source>
</evidence>
<dbReference type="PANTHER" id="PTHR10464:SF4">
    <property type="entry name" value="UREA TRANSPORTER"/>
    <property type="match status" value="1"/>
</dbReference>
<sequence length="284" mass="30940">MKFIEIILRGVGQVMFQNNYFSGLLFLIGIFYNSWLFGLAAIAGTIISTVSAQILNYSKEDIKNGLFGFNGALTGIAILVFFEPTLGSIVALIVGSLVSTVVMNFLKKIVPPFTAPFVLVTWILIYSLVYIFKFPLETEPSSAIDYSFQIIESSGKSFGQVMFQNNAVTGFLFLVALLINDKLAALYAVYAAVAGSLFGWLFSASFSSINDGLMGYNAILCAIALGGTRKKDLVWITFAIILSTLVQIGLGKTGIITLTAPFVLTTWIVLGLKELEERKKKIAN</sequence>
<evidence type="ECO:0000313" key="10">
    <source>
        <dbReference type="Proteomes" id="UP000270185"/>
    </source>
</evidence>
<feature type="transmembrane region" description="Helical" evidence="8">
    <location>
        <begin position="20"/>
        <end position="43"/>
    </location>
</feature>